<dbReference type="Gene3D" id="3.30.565.10">
    <property type="entry name" value="Histidine kinase-like ATPase, C-terminal domain"/>
    <property type="match status" value="1"/>
</dbReference>
<comment type="caution">
    <text evidence="11">The sequence shown here is derived from an EMBL/GenBank/DDBJ whole genome shotgun (WGS) entry which is preliminary data.</text>
</comment>
<feature type="domain" description="GAF" evidence="9">
    <location>
        <begin position="70"/>
        <end position="218"/>
    </location>
</feature>
<evidence type="ECO:0000313" key="11">
    <source>
        <dbReference type="EMBL" id="KAB0267442.1"/>
    </source>
</evidence>
<evidence type="ECO:0000256" key="8">
    <source>
        <dbReference type="SAM" id="MobiDB-lite"/>
    </source>
</evidence>
<keyword evidence="4" id="KW-0808">Transferase</keyword>
<accession>A0A5N3PCH3</accession>
<dbReference type="Proteomes" id="UP000325684">
    <property type="component" value="Unassembled WGS sequence"/>
</dbReference>
<evidence type="ECO:0000256" key="4">
    <source>
        <dbReference type="ARBA" id="ARBA00022679"/>
    </source>
</evidence>
<dbReference type="Pfam" id="PF01590">
    <property type="entry name" value="GAF"/>
    <property type="match status" value="1"/>
</dbReference>
<evidence type="ECO:0000313" key="12">
    <source>
        <dbReference type="Proteomes" id="UP000325684"/>
    </source>
</evidence>
<dbReference type="EC" id="2.7.13.3" evidence="2"/>
<dbReference type="InterPro" id="IPR011495">
    <property type="entry name" value="Sig_transdc_His_kin_sub2_dim/P"/>
</dbReference>
<dbReference type="SMART" id="SM00065">
    <property type="entry name" value="GAF"/>
    <property type="match status" value="1"/>
</dbReference>
<dbReference type="Gene3D" id="3.30.450.40">
    <property type="match status" value="1"/>
</dbReference>
<evidence type="ECO:0000256" key="6">
    <source>
        <dbReference type="ARBA" id="ARBA00022777"/>
    </source>
</evidence>
<dbReference type="InterPro" id="IPR029016">
    <property type="entry name" value="GAF-like_dom_sf"/>
</dbReference>
<gene>
    <name evidence="11" type="ORF">FEZ63_09020</name>
</gene>
<evidence type="ECO:0000256" key="7">
    <source>
        <dbReference type="ARBA" id="ARBA00022840"/>
    </source>
</evidence>
<dbReference type="SUPFAM" id="SSF55781">
    <property type="entry name" value="GAF domain-like"/>
    <property type="match status" value="1"/>
</dbReference>
<dbReference type="Pfam" id="PF07568">
    <property type="entry name" value="HisKA_2"/>
    <property type="match status" value="1"/>
</dbReference>
<dbReference type="GO" id="GO:0004673">
    <property type="term" value="F:protein histidine kinase activity"/>
    <property type="evidence" value="ECO:0007669"/>
    <property type="project" value="UniProtKB-EC"/>
</dbReference>
<keyword evidence="7" id="KW-0067">ATP-binding</keyword>
<feature type="compositionally biased region" description="Pro residues" evidence="8">
    <location>
        <begin position="10"/>
        <end position="21"/>
    </location>
</feature>
<evidence type="ECO:0000256" key="1">
    <source>
        <dbReference type="ARBA" id="ARBA00000085"/>
    </source>
</evidence>
<dbReference type="SMART" id="SM00387">
    <property type="entry name" value="HATPase_c"/>
    <property type="match status" value="1"/>
</dbReference>
<dbReference type="Pfam" id="PF02518">
    <property type="entry name" value="HATPase_c"/>
    <property type="match status" value="1"/>
</dbReference>
<keyword evidence="3" id="KW-0597">Phosphoprotein</keyword>
<evidence type="ECO:0000259" key="10">
    <source>
        <dbReference type="SMART" id="SM00387"/>
    </source>
</evidence>
<dbReference type="OrthoDB" id="9767435at2"/>
<evidence type="ECO:0000256" key="3">
    <source>
        <dbReference type="ARBA" id="ARBA00022553"/>
    </source>
</evidence>
<dbReference type="InterPro" id="IPR036890">
    <property type="entry name" value="HATPase_C_sf"/>
</dbReference>
<name>A0A5N3PCH3_9HYPH</name>
<dbReference type="PANTHER" id="PTHR41523">
    <property type="entry name" value="TWO-COMPONENT SYSTEM SENSOR PROTEIN"/>
    <property type="match status" value="1"/>
</dbReference>
<protein>
    <recommendedName>
        <fullName evidence="2">histidine kinase</fullName>
        <ecNumber evidence="2">2.7.13.3</ecNumber>
    </recommendedName>
</protein>
<evidence type="ECO:0000256" key="5">
    <source>
        <dbReference type="ARBA" id="ARBA00022741"/>
    </source>
</evidence>
<evidence type="ECO:0000256" key="2">
    <source>
        <dbReference type="ARBA" id="ARBA00012438"/>
    </source>
</evidence>
<proteinExistence type="predicted"/>
<feature type="region of interest" description="Disordered" evidence="8">
    <location>
        <begin position="1"/>
        <end position="44"/>
    </location>
</feature>
<dbReference type="GO" id="GO:0005524">
    <property type="term" value="F:ATP binding"/>
    <property type="evidence" value="ECO:0007669"/>
    <property type="project" value="UniProtKB-KW"/>
</dbReference>
<organism evidence="11 12">
    <name type="scientific">Microvirga brassicacearum</name>
    <dbReference type="NCBI Taxonomy" id="2580413"/>
    <lineage>
        <taxon>Bacteria</taxon>
        <taxon>Pseudomonadati</taxon>
        <taxon>Pseudomonadota</taxon>
        <taxon>Alphaproteobacteria</taxon>
        <taxon>Hyphomicrobiales</taxon>
        <taxon>Methylobacteriaceae</taxon>
        <taxon>Microvirga</taxon>
    </lineage>
</organism>
<dbReference type="EMBL" id="VCMV01000013">
    <property type="protein sequence ID" value="KAB0267442.1"/>
    <property type="molecule type" value="Genomic_DNA"/>
</dbReference>
<feature type="domain" description="Histidine kinase/HSP90-like ATPase" evidence="10">
    <location>
        <begin position="329"/>
        <end position="424"/>
    </location>
</feature>
<sequence>MAAGGRRVPPVLPPSSLPSPPDRNSAELRRLTSAMPKKSASADLTERERRMLDYQRITTALALSGSESLSRERLLHHATALVSRVTRVKRVKVMRYRPDQSDLFVEAGVGWKPGVVGELSLPIDRGSPPGRCLQTGRPVVIGDLPNDSEFRYMGVLQEHGIVSAMNVPVMFDGRVWGVFEVDSEEPRSFDEFDVAFLRGFAQVLGLALYRLELEQKALAATAEHAQHDVRAETLLRELQHRVRNNFQTILAFLGLQRRHAETQEAKERFGAVMDRVHAIALAHDQLSATAGGSEVEFGDYLRALCSNIDPKYEAVHFEVTASSATLPLDRAVPAGLIVCELCTNSLKYAFNDLGGVIRVSFSADSDIGEGCITVEDDGKGMGPPREGGLGLTLIDSFAEQLNGRVERDEVEKGTRTRICFPLSS</sequence>
<dbReference type="AlphaFoldDB" id="A0A5N3PCH3"/>
<dbReference type="Gene3D" id="3.30.450.20">
    <property type="entry name" value="PAS domain"/>
    <property type="match status" value="1"/>
</dbReference>
<dbReference type="InterPro" id="IPR003594">
    <property type="entry name" value="HATPase_dom"/>
</dbReference>
<reference evidence="11 12" key="1">
    <citation type="journal article" date="2019" name="Microorganisms">
        <title>Genome Insights into the Novel Species Microvirga brassicacearum, a Rapeseed Endophyte with Biotechnological Potential.</title>
        <authorList>
            <person name="Jimenez-Gomez A."/>
            <person name="Saati-Santamaria Z."/>
            <person name="Igual J.M."/>
            <person name="Rivas R."/>
            <person name="Mateos P.F."/>
            <person name="Garcia-Fraile P."/>
        </authorList>
    </citation>
    <scope>NUCLEOTIDE SEQUENCE [LARGE SCALE GENOMIC DNA]</scope>
    <source>
        <strain evidence="11 12">CDVBN77</strain>
    </source>
</reference>
<dbReference type="PANTHER" id="PTHR41523:SF8">
    <property type="entry name" value="ETHYLENE RESPONSE SENSOR PROTEIN"/>
    <property type="match status" value="1"/>
</dbReference>
<evidence type="ECO:0000259" key="9">
    <source>
        <dbReference type="SMART" id="SM00065"/>
    </source>
</evidence>
<comment type="catalytic activity">
    <reaction evidence="1">
        <text>ATP + protein L-histidine = ADP + protein N-phospho-L-histidine.</text>
        <dbReference type="EC" id="2.7.13.3"/>
    </reaction>
</comment>
<keyword evidence="6" id="KW-0418">Kinase</keyword>
<keyword evidence="5" id="KW-0547">Nucleotide-binding</keyword>
<dbReference type="SUPFAM" id="SSF55874">
    <property type="entry name" value="ATPase domain of HSP90 chaperone/DNA topoisomerase II/histidine kinase"/>
    <property type="match status" value="1"/>
</dbReference>
<keyword evidence="12" id="KW-1185">Reference proteome</keyword>
<dbReference type="InterPro" id="IPR003018">
    <property type="entry name" value="GAF"/>
</dbReference>